<keyword evidence="12" id="KW-0584">Phenylalanine biosynthesis</keyword>
<reference evidence="24" key="1">
    <citation type="journal article" date="2023" name="Nat. Microbiol.">
        <title>Enrichment and characterization of a nitric oxide-reducing microbial community in a continuous bioreactor.</title>
        <authorList>
            <person name="Garrido-Amador P."/>
            <person name="Stortenbeker N."/>
            <person name="Wessels H.J.C.T."/>
            <person name="Speth D.R."/>
            <person name="Garcia-Heredia I."/>
            <person name="Kartal B."/>
        </authorList>
    </citation>
    <scope>NUCLEOTIDE SEQUENCE</scope>
    <source>
        <strain evidence="24">MAG1</strain>
    </source>
</reference>
<evidence type="ECO:0000256" key="5">
    <source>
        <dbReference type="ARBA" id="ARBA00004817"/>
    </source>
</evidence>
<evidence type="ECO:0000256" key="4">
    <source>
        <dbReference type="ARBA" id="ARBA00004741"/>
    </source>
</evidence>
<evidence type="ECO:0000256" key="6">
    <source>
        <dbReference type="ARBA" id="ARBA00012404"/>
    </source>
</evidence>
<dbReference type="InterPro" id="IPR010957">
    <property type="entry name" value="G/b/e-P-prot_chorismate_mutase"/>
</dbReference>
<dbReference type="PROSITE" id="PS00858">
    <property type="entry name" value="PREPHENATE_DEHYDR_2"/>
    <property type="match status" value="1"/>
</dbReference>
<keyword evidence="15" id="KW-0511">Multifunctional enzyme</keyword>
<dbReference type="PROSITE" id="PS51671">
    <property type="entry name" value="ACT"/>
    <property type="match status" value="1"/>
</dbReference>
<name>A0AA49FM13_9PROT</name>
<evidence type="ECO:0000256" key="7">
    <source>
        <dbReference type="ARBA" id="ARBA00013147"/>
    </source>
</evidence>
<comment type="pathway">
    <text evidence="4">Amino-acid biosynthesis; L-phenylalanine biosynthesis; phenylpyruvate from prephenate: step 1/1.</text>
</comment>
<dbReference type="Proteomes" id="UP001234916">
    <property type="component" value="Chromosome"/>
</dbReference>
<dbReference type="GO" id="GO:0046417">
    <property type="term" value="P:chorismate metabolic process"/>
    <property type="evidence" value="ECO:0007669"/>
    <property type="project" value="InterPro"/>
</dbReference>
<feature type="domain" description="ACT" evidence="23">
    <location>
        <begin position="279"/>
        <end position="359"/>
    </location>
</feature>
<dbReference type="FunFam" id="3.40.190.10:FF:000034">
    <property type="entry name" value="Chorismate mutase/prephenate dehydratase"/>
    <property type="match status" value="1"/>
</dbReference>
<evidence type="ECO:0000256" key="2">
    <source>
        <dbReference type="ARBA" id="ARBA00002364"/>
    </source>
</evidence>
<proteinExistence type="predicted"/>
<dbReference type="GO" id="GO:0005737">
    <property type="term" value="C:cytoplasm"/>
    <property type="evidence" value="ECO:0007669"/>
    <property type="project" value="UniProtKB-SubCell"/>
</dbReference>
<dbReference type="SUPFAM" id="SSF53850">
    <property type="entry name" value="Periplasmic binding protein-like II"/>
    <property type="match status" value="1"/>
</dbReference>
<comment type="pathway">
    <text evidence="5">Metabolic intermediate biosynthesis; prephenate biosynthesis; prephenate from chorismate: step 1/1.</text>
</comment>
<evidence type="ECO:0000256" key="1">
    <source>
        <dbReference type="ARBA" id="ARBA00000824"/>
    </source>
</evidence>
<dbReference type="PROSITE" id="PS00857">
    <property type="entry name" value="PREPHENATE_DEHYDR_1"/>
    <property type="match status" value="1"/>
</dbReference>
<comment type="function">
    <text evidence="2">Catalyzes the Claisen rearrangement of chorismate to prephenate and the decarboxylation/dehydration of prephenate to phenylpyruvate.</text>
</comment>
<sequence length="363" mass="39097">MSTEAEELARLREAIDRLDDEVLRQVNERARLAHRIGEIKHGNIYRPEREAQVLRRLASANPGPLPEGAVQRIFREIMSACLALEQPLRIAYLGPAGTFSESAAQKHFGSAPALMPLPAIDDVFRAIESGNADYGVVPVENSTEGAIGRTLDLLLASNLMICGEVTLRIHQNLLAKADSTAGIKKLYSHAQSLAQCHEWLNRNLAGLPRVPVASNAEAARLAAEDPEACAIAGEAAASLYELNVLAASIEDDPNNSTRFLVLAAHDAGPSGGVGADKTSFVCSAQNRPGAVHDLLTPLKDRGVSMTRFESRPARGLKGSPWEYVFFIDVEGHRQDAAVKAALEDLRGRVGFLKELGSYPKAVS</sequence>
<dbReference type="NCBIfam" id="TIGR01807">
    <property type="entry name" value="CM_P2"/>
    <property type="match status" value="1"/>
</dbReference>
<dbReference type="AlphaFoldDB" id="A0AA49FM13"/>
<dbReference type="FunFam" id="3.40.190.10:FF:000029">
    <property type="entry name" value="Chorismate mutase/Prephenate dehydratase"/>
    <property type="match status" value="1"/>
</dbReference>
<dbReference type="Pfam" id="PF01817">
    <property type="entry name" value="CM_2"/>
    <property type="match status" value="1"/>
</dbReference>
<dbReference type="PROSITE" id="PS51168">
    <property type="entry name" value="CHORISMATE_MUT_2"/>
    <property type="match status" value="1"/>
</dbReference>
<dbReference type="CDD" id="cd13630">
    <property type="entry name" value="PBP2_PDT_1"/>
    <property type="match status" value="1"/>
</dbReference>
<feature type="site" description="Essential for prephenate dehydratase activity" evidence="19">
    <location>
        <position position="257"/>
    </location>
</feature>
<dbReference type="InterPro" id="IPR018528">
    <property type="entry name" value="Preph_deHydtase_CS"/>
</dbReference>
<dbReference type="Pfam" id="PF00800">
    <property type="entry name" value="PDT"/>
    <property type="match status" value="1"/>
</dbReference>
<keyword evidence="13" id="KW-0413">Isomerase</keyword>
<dbReference type="InterPro" id="IPR036263">
    <property type="entry name" value="Chorismate_II_sf"/>
</dbReference>
<keyword evidence="11" id="KW-0057">Aromatic amino acid biosynthesis</keyword>
<dbReference type="PANTHER" id="PTHR21022:SF19">
    <property type="entry name" value="PREPHENATE DEHYDRATASE-RELATED"/>
    <property type="match status" value="1"/>
</dbReference>
<keyword evidence="10" id="KW-0028">Amino-acid biosynthesis</keyword>
<gene>
    <name evidence="24" type="primary">pheA</name>
    <name evidence="24" type="ORF">OHM77_04345</name>
</gene>
<keyword evidence="14 24" id="KW-0456">Lyase</keyword>
<evidence type="ECO:0000256" key="15">
    <source>
        <dbReference type="ARBA" id="ARBA00023268"/>
    </source>
</evidence>
<evidence type="ECO:0000259" key="21">
    <source>
        <dbReference type="PROSITE" id="PS51168"/>
    </source>
</evidence>
<dbReference type="Gene3D" id="3.40.190.10">
    <property type="entry name" value="Periplasmic binding protein-like II"/>
    <property type="match status" value="2"/>
</dbReference>
<keyword evidence="9" id="KW-0963">Cytoplasm</keyword>
<dbReference type="Pfam" id="PF01842">
    <property type="entry name" value="ACT"/>
    <property type="match status" value="1"/>
</dbReference>
<comment type="catalytic activity">
    <reaction evidence="1">
        <text>chorismate = prephenate</text>
        <dbReference type="Rhea" id="RHEA:13897"/>
        <dbReference type="ChEBI" id="CHEBI:29748"/>
        <dbReference type="ChEBI" id="CHEBI:29934"/>
        <dbReference type="EC" id="5.4.99.5"/>
    </reaction>
</comment>
<dbReference type="SUPFAM" id="SSF48600">
    <property type="entry name" value="Chorismate mutase II"/>
    <property type="match status" value="1"/>
</dbReference>
<dbReference type="InterPro" id="IPR045865">
    <property type="entry name" value="ACT-like_dom_sf"/>
</dbReference>
<feature type="domain" description="Chorismate mutase" evidence="21">
    <location>
        <begin position="2"/>
        <end position="89"/>
    </location>
</feature>
<evidence type="ECO:0000313" key="24">
    <source>
        <dbReference type="EMBL" id="WIM06502.1"/>
    </source>
</evidence>
<evidence type="ECO:0000256" key="12">
    <source>
        <dbReference type="ARBA" id="ARBA00023222"/>
    </source>
</evidence>
<accession>A0AA49FM13</accession>
<feature type="coiled-coil region" evidence="20">
    <location>
        <begin position="1"/>
        <end position="28"/>
    </location>
</feature>
<dbReference type="GO" id="GO:0004664">
    <property type="term" value="F:prephenate dehydratase activity"/>
    <property type="evidence" value="ECO:0007669"/>
    <property type="project" value="UniProtKB-EC"/>
</dbReference>
<dbReference type="Gene3D" id="1.20.59.10">
    <property type="entry name" value="Chorismate mutase"/>
    <property type="match status" value="1"/>
</dbReference>
<dbReference type="GO" id="GO:0004106">
    <property type="term" value="F:chorismate mutase activity"/>
    <property type="evidence" value="ECO:0007669"/>
    <property type="project" value="UniProtKB-EC"/>
</dbReference>
<dbReference type="InterPro" id="IPR036979">
    <property type="entry name" value="CM_dom_sf"/>
</dbReference>
<comment type="subcellular location">
    <subcellularLocation>
        <location evidence="3">Cytoplasm</location>
    </subcellularLocation>
</comment>
<evidence type="ECO:0000256" key="19">
    <source>
        <dbReference type="PIRSR" id="PIRSR001500-2"/>
    </source>
</evidence>
<evidence type="ECO:0000256" key="17">
    <source>
        <dbReference type="ARBA" id="ARBA00031520"/>
    </source>
</evidence>
<dbReference type="InterPro" id="IPR001086">
    <property type="entry name" value="Preph_deHydtase"/>
</dbReference>
<evidence type="ECO:0000256" key="14">
    <source>
        <dbReference type="ARBA" id="ARBA00023239"/>
    </source>
</evidence>
<evidence type="ECO:0000259" key="23">
    <source>
        <dbReference type="PROSITE" id="PS51671"/>
    </source>
</evidence>
<evidence type="ECO:0000256" key="18">
    <source>
        <dbReference type="ARBA" id="ARBA00047848"/>
    </source>
</evidence>
<evidence type="ECO:0000259" key="22">
    <source>
        <dbReference type="PROSITE" id="PS51171"/>
    </source>
</evidence>
<evidence type="ECO:0000256" key="10">
    <source>
        <dbReference type="ARBA" id="ARBA00022605"/>
    </source>
</evidence>
<organism evidence="24">
    <name type="scientific">Candidatus Nitricoxidivorans perseverans</name>
    <dbReference type="NCBI Taxonomy" id="2975601"/>
    <lineage>
        <taxon>Bacteria</taxon>
        <taxon>Pseudomonadati</taxon>
        <taxon>Pseudomonadota</taxon>
        <taxon>Betaproteobacteria</taxon>
        <taxon>Nitrosomonadales</taxon>
        <taxon>Sterolibacteriaceae</taxon>
        <taxon>Candidatus Nitricoxidivorans</taxon>
    </lineage>
</organism>
<dbReference type="InterPro" id="IPR002912">
    <property type="entry name" value="ACT_dom"/>
</dbReference>
<dbReference type="CDD" id="cd04905">
    <property type="entry name" value="ACT_CM-PDT"/>
    <property type="match status" value="1"/>
</dbReference>
<protein>
    <recommendedName>
        <fullName evidence="8">Bifunctional chorismate mutase/prephenate dehydratase</fullName>
        <ecNumber evidence="7">4.2.1.51</ecNumber>
        <ecNumber evidence="6">5.4.99.5</ecNumber>
    </recommendedName>
    <alternativeName>
        <fullName evidence="17">Chorismate mutase-prephenate dehydratase</fullName>
    </alternativeName>
    <alternativeName>
        <fullName evidence="16">p-protein</fullName>
    </alternativeName>
</protein>
<feature type="domain" description="Prephenate dehydratase" evidence="22">
    <location>
        <begin position="89"/>
        <end position="264"/>
    </location>
</feature>
<evidence type="ECO:0000256" key="8">
    <source>
        <dbReference type="ARBA" id="ARBA00014401"/>
    </source>
</evidence>
<comment type="catalytic activity">
    <reaction evidence="18">
        <text>prephenate + H(+) = 3-phenylpyruvate + CO2 + H2O</text>
        <dbReference type="Rhea" id="RHEA:21648"/>
        <dbReference type="ChEBI" id="CHEBI:15377"/>
        <dbReference type="ChEBI" id="CHEBI:15378"/>
        <dbReference type="ChEBI" id="CHEBI:16526"/>
        <dbReference type="ChEBI" id="CHEBI:18005"/>
        <dbReference type="ChEBI" id="CHEBI:29934"/>
        <dbReference type="EC" id="4.2.1.51"/>
    </reaction>
</comment>
<dbReference type="InterPro" id="IPR008242">
    <property type="entry name" value="Chor_mutase/pphenate_deHydtase"/>
</dbReference>
<evidence type="ECO:0000256" key="20">
    <source>
        <dbReference type="SAM" id="Coils"/>
    </source>
</evidence>
<dbReference type="SUPFAM" id="SSF55021">
    <property type="entry name" value="ACT-like"/>
    <property type="match status" value="1"/>
</dbReference>
<dbReference type="Gene3D" id="3.30.70.260">
    <property type="match status" value="1"/>
</dbReference>
<dbReference type="EC" id="5.4.99.5" evidence="6"/>
<evidence type="ECO:0000256" key="9">
    <source>
        <dbReference type="ARBA" id="ARBA00022490"/>
    </source>
</evidence>
<dbReference type="PIRSF" id="PIRSF001500">
    <property type="entry name" value="Chor_mut_pdt_Ppr"/>
    <property type="match status" value="1"/>
</dbReference>
<dbReference type="PROSITE" id="PS51171">
    <property type="entry name" value="PREPHENATE_DEHYDR_3"/>
    <property type="match status" value="1"/>
</dbReference>
<dbReference type="InterPro" id="IPR002701">
    <property type="entry name" value="CM_II_prokaryot"/>
</dbReference>
<keyword evidence="20" id="KW-0175">Coiled coil</keyword>
<dbReference type="EMBL" id="CP107246">
    <property type="protein sequence ID" value="WIM06502.1"/>
    <property type="molecule type" value="Genomic_DNA"/>
</dbReference>
<dbReference type="PANTHER" id="PTHR21022">
    <property type="entry name" value="PREPHENATE DEHYDRATASE P PROTEIN"/>
    <property type="match status" value="1"/>
</dbReference>
<evidence type="ECO:0000256" key="11">
    <source>
        <dbReference type="ARBA" id="ARBA00023141"/>
    </source>
</evidence>
<dbReference type="NCBIfam" id="NF008865">
    <property type="entry name" value="PRK11898.1"/>
    <property type="match status" value="1"/>
</dbReference>
<dbReference type="GO" id="GO:0009094">
    <property type="term" value="P:L-phenylalanine biosynthetic process"/>
    <property type="evidence" value="ECO:0007669"/>
    <property type="project" value="UniProtKB-KW"/>
</dbReference>
<evidence type="ECO:0000256" key="13">
    <source>
        <dbReference type="ARBA" id="ARBA00023235"/>
    </source>
</evidence>
<evidence type="ECO:0000256" key="16">
    <source>
        <dbReference type="ARBA" id="ARBA00031175"/>
    </source>
</evidence>
<evidence type="ECO:0000256" key="3">
    <source>
        <dbReference type="ARBA" id="ARBA00004496"/>
    </source>
</evidence>
<dbReference type="EC" id="4.2.1.51" evidence="7"/>
<dbReference type="SMART" id="SM00830">
    <property type="entry name" value="CM_2"/>
    <property type="match status" value="1"/>
</dbReference>
<dbReference type="KEGG" id="npv:OHM77_04345"/>